<organism evidence="1 2">
    <name type="scientific">Jimgerdemannia flammicorona</name>
    <dbReference type="NCBI Taxonomy" id="994334"/>
    <lineage>
        <taxon>Eukaryota</taxon>
        <taxon>Fungi</taxon>
        <taxon>Fungi incertae sedis</taxon>
        <taxon>Mucoromycota</taxon>
        <taxon>Mucoromycotina</taxon>
        <taxon>Endogonomycetes</taxon>
        <taxon>Endogonales</taxon>
        <taxon>Endogonaceae</taxon>
        <taxon>Jimgerdemannia</taxon>
    </lineage>
</organism>
<proteinExistence type="predicted"/>
<sequence length="99" mass="11362">MPQKSNTYAPRWMFAKKRSFDGRHGWLADFAPDDVTIFPSYLHDLGKRLELLELNDLKQFSARVLEMMANVVLHGDAHRFHLGLEDLGYLRNASATSLT</sequence>
<comment type="caution">
    <text evidence="1">The sequence shown here is derived from an EMBL/GenBank/DDBJ whole genome shotgun (WGS) entry which is preliminary data.</text>
</comment>
<dbReference type="EMBL" id="RBNJ01000215">
    <property type="protein sequence ID" value="RUS35119.1"/>
    <property type="molecule type" value="Genomic_DNA"/>
</dbReference>
<reference evidence="1 2" key="1">
    <citation type="journal article" date="2018" name="New Phytol.">
        <title>Phylogenomics of Endogonaceae and evolution of mycorrhizas within Mucoromycota.</title>
        <authorList>
            <person name="Chang Y."/>
            <person name="Desiro A."/>
            <person name="Na H."/>
            <person name="Sandor L."/>
            <person name="Lipzen A."/>
            <person name="Clum A."/>
            <person name="Barry K."/>
            <person name="Grigoriev I.V."/>
            <person name="Martin F.M."/>
            <person name="Stajich J.E."/>
            <person name="Smith M.E."/>
            <person name="Bonito G."/>
            <person name="Spatafora J.W."/>
        </authorList>
    </citation>
    <scope>NUCLEOTIDE SEQUENCE [LARGE SCALE GENOMIC DNA]</scope>
    <source>
        <strain evidence="1 2">AD002</strain>
    </source>
</reference>
<keyword evidence="2" id="KW-1185">Reference proteome</keyword>
<evidence type="ECO:0000313" key="2">
    <source>
        <dbReference type="Proteomes" id="UP000274822"/>
    </source>
</evidence>
<protein>
    <submittedName>
        <fullName evidence="1">Uncharacterized protein</fullName>
    </submittedName>
</protein>
<dbReference type="Proteomes" id="UP000274822">
    <property type="component" value="Unassembled WGS sequence"/>
</dbReference>
<evidence type="ECO:0000313" key="1">
    <source>
        <dbReference type="EMBL" id="RUS35119.1"/>
    </source>
</evidence>
<dbReference type="AlphaFoldDB" id="A0A433QZB0"/>
<gene>
    <name evidence="1" type="ORF">BC938DRAFT_475707</name>
</gene>
<name>A0A433QZB0_9FUNG</name>
<accession>A0A433QZB0</accession>